<keyword evidence="3" id="KW-1185">Reference proteome</keyword>
<protein>
    <submittedName>
        <fullName evidence="2">SAM-dependent methyltransferase</fullName>
    </submittedName>
</protein>
<gene>
    <name evidence="2" type="ORF">KXJ70_15185</name>
</gene>
<reference evidence="2" key="1">
    <citation type="submission" date="2021-07" db="EMBL/GenBank/DDBJ databases">
        <title>Zhongshania sp. CAU 1632 isolated from seawater.</title>
        <authorList>
            <person name="Kim W."/>
        </authorList>
    </citation>
    <scope>NUCLEOTIDE SEQUENCE</scope>
    <source>
        <strain evidence="2">CAU 1632</strain>
    </source>
</reference>
<dbReference type="GO" id="GO:0008168">
    <property type="term" value="F:methyltransferase activity"/>
    <property type="evidence" value="ECO:0007669"/>
    <property type="project" value="UniProtKB-KW"/>
</dbReference>
<dbReference type="Proteomes" id="UP001166291">
    <property type="component" value="Unassembled WGS sequence"/>
</dbReference>
<keyword evidence="2" id="KW-0489">Methyltransferase</keyword>
<evidence type="ECO:0000313" key="3">
    <source>
        <dbReference type="Proteomes" id="UP001166291"/>
    </source>
</evidence>
<keyword evidence="2" id="KW-0808">Transferase</keyword>
<dbReference type="Pfam" id="PF13679">
    <property type="entry name" value="Methyltransf_32"/>
    <property type="match status" value="1"/>
</dbReference>
<dbReference type="InterPro" id="IPR025714">
    <property type="entry name" value="Methyltranfer_dom"/>
</dbReference>
<evidence type="ECO:0000313" key="2">
    <source>
        <dbReference type="EMBL" id="MBW2942139.1"/>
    </source>
</evidence>
<comment type="caution">
    <text evidence="2">The sequence shown here is derived from an EMBL/GenBank/DDBJ whole genome shotgun (WGS) entry which is preliminary data.</text>
</comment>
<accession>A0ABS6VUY3</accession>
<sequence>MNFELWAQRLNTVLIQNQSLWRHNAYSNFTASPIDDNAVLGDFLLALNDDEFAQLQRNDQQLLTRLIPYFPPAVELLELITITSAPAASHREPPVGIPGNKWQQIQAFIDAHPTKIGETQANQNPALLNNTPAIEWCSGKGYLSEALFSRYALDSVGLEIDASLVDSGNKRAGKSAGRTYQIVKCDVLSEGVFNFVNSSTQILALHACGGLHQRLLSVSATAHSPRISFSPCCYHRFNHGEYQALSSSMKASALSLSNSDLRTAVRQTCTAGAGETAARRRLQARYIGLRILLAEQGFATDTALPSSPQHWSKVRFRDWVNEILSRKSIAVTIPTNIAQYEVAGAQGLRKAERLDLIRMAFRRAIELRCVLDSILYLQEQHYDCTLSEFCPSSLTPRNLLVQAVKRAAI</sequence>
<dbReference type="EMBL" id="JAHWDQ010000004">
    <property type="protein sequence ID" value="MBW2942139.1"/>
    <property type="molecule type" value="Genomic_DNA"/>
</dbReference>
<proteinExistence type="predicted"/>
<dbReference type="RefSeq" id="WP_219044376.1">
    <property type="nucleotide sequence ID" value="NZ_JAHWDQ010000004.1"/>
</dbReference>
<dbReference type="PANTHER" id="PTHR13369:SF0">
    <property type="entry name" value="GLUTATHIONE S-TRANSFERASE C-TERMINAL DOMAIN-CONTAINING PROTEIN"/>
    <property type="match status" value="1"/>
</dbReference>
<dbReference type="PANTHER" id="PTHR13369">
    <property type="match status" value="1"/>
</dbReference>
<name>A0ABS6VUY3_9GAMM</name>
<dbReference type="GO" id="GO:0032259">
    <property type="term" value="P:methylation"/>
    <property type="evidence" value="ECO:0007669"/>
    <property type="project" value="UniProtKB-KW"/>
</dbReference>
<feature type="domain" description="Methyltransferase" evidence="1">
    <location>
        <begin position="101"/>
        <end position="238"/>
    </location>
</feature>
<evidence type="ECO:0000259" key="1">
    <source>
        <dbReference type="Pfam" id="PF13679"/>
    </source>
</evidence>
<organism evidence="2 3">
    <name type="scientific">Zhongshania aquimaris</name>
    <dbReference type="NCBI Taxonomy" id="2857107"/>
    <lineage>
        <taxon>Bacteria</taxon>
        <taxon>Pseudomonadati</taxon>
        <taxon>Pseudomonadota</taxon>
        <taxon>Gammaproteobacteria</taxon>
        <taxon>Cellvibrionales</taxon>
        <taxon>Spongiibacteraceae</taxon>
        <taxon>Zhongshania</taxon>
    </lineage>
</organism>